<dbReference type="PROSITE" id="PS00092">
    <property type="entry name" value="N6_MTASE"/>
    <property type="match status" value="1"/>
</dbReference>
<dbReference type="Proteomes" id="UP001197247">
    <property type="component" value="Unassembled WGS sequence"/>
</dbReference>
<evidence type="ECO:0000259" key="1">
    <source>
        <dbReference type="Pfam" id="PF05175"/>
    </source>
</evidence>
<dbReference type="InterPro" id="IPR007848">
    <property type="entry name" value="Small_mtfrase_dom"/>
</dbReference>
<proteinExistence type="predicted"/>
<dbReference type="GO" id="GO:0008168">
    <property type="term" value="F:methyltransferase activity"/>
    <property type="evidence" value="ECO:0007669"/>
    <property type="project" value="UniProtKB-KW"/>
</dbReference>
<reference evidence="2 3" key="1">
    <citation type="submission" date="2021-05" db="EMBL/GenBank/DDBJ databases">
        <title>Kineosporia and Streptomyces sp. nov. two new marine actinobacteria isolated from Coral.</title>
        <authorList>
            <person name="Buangrab K."/>
            <person name="Sutthacheep M."/>
            <person name="Yeemin T."/>
            <person name="Harunari E."/>
            <person name="Igarashi Y."/>
            <person name="Kanchanasin P."/>
            <person name="Tanasupawat S."/>
            <person name="Phongsopitanun W."/>
        </authorList>
    </citation>
    <scope>NUCLEOTIDE SEQUENCE [LARGE SCALE GENOMIC DNA]</scope>
    <source>
        <strain evidence="2 3">J2-2</strain>
    </source>
</reference>
<dbReference type="InterPro" id="IPR002052">
    <property type="entry name" value="DNA_methylase_N6_adenine_CS"/>
</dbReference>
<dbReference type="PANTHER" id="PTHR18895:SF74">
    <property type="entry name" value="MTRF1L RELEASE FACTOR GLUTAMINE METHYLTRANSFERASE"/>
    <property type="match status" value="1"/>
</dbReference>
<keyword evidence="2" id="KW-0489">Methyltransferase</keyword>
<dbReference type="GO" id="GO:0032259">
    <property type="term" value="P:methylation"/>
    <property type="evidence" value="ECO:0007669"/>
    <property type="project" value="UniProtKB-KW"/>
</dbReference>
<accession>A0ABS5TPZ3</accession>
<dbReference type="PANTHER" id="PTHR18895">
    <property type="entry name" value="HEMK METHYLTRANSFERASE"/>
    <property type="match status" value="1"/>
</dbReference>
<dbReference type="InterPro" id="IPR050320">
    <property type="entry name" value="N5-glutamine_MTase"/>
</dbReference>
<evidence type="ECO:0000313" key="2">
    <source>
        <dbReference type="EMBL" id="MBT0773182.1"/>
    </source>
</evidence>
<dbReference type="Pfam" id="PF05175">
    <property type="entry name" value="MTS"/>
    <property type="match status" value="1"/>
</dbReference>
<dbReference type="SUPFAM" id="SSF53335">
    <property type="entry name" value="S-adenosyl-L-methionine-dependent methyltransferases"/>
    <property type="match status" value="1"/>
</dbReference>
<comment type="caution">
    <text evidence="2">The sequence shown here is derived from an EMBL/GenBank/DDBJ whole genome shotgun (WGS) entry which is preliminary data.</text>
</comment>
<protein>
    <submittedName>
        <fullName evidence="2">Methyltransferase</fullName>
    </submittedName>
</protein>
<gene>
    <name evidence="2" type="ORF">KIH74_29835</name>
</gene>
<keyword evidence="3" id="KW-1185">Reference proteome</keyword>
<keyword evidence="2" id="KW-0808">Transferase</keyword>
<dbReference type="RefSeq" id="WP_214159710.1">
    <property type="nucleotide sequence ID" value="NZ_JAHBAY010000015.1"/>
</dbReference>
<dbReference type="Gene3D" id="3.40.50.150">
    <property type="entry name" value="Vaccinia Virus protein VP39"/>
    <property type="match status" value="1"/>
</dbReference>
<sequence>MTDGALRRLLVALAEHGYEFVTVAPETQARVNRRPGNAWARDLRGVFGWSRPFRAGLLPDHLLSTMVAAGVLKDNDGTFRSAVRVSNLDDRLYVHSAFPTLEPDAVFFGPDTYRATAAVLAHLERRKSAVRRIADIGCGTGAIGITLAARCQEAELMMIDINDTALEFARVNAAAAGLADRATALHSDLLAAADGDFDLIVSNPPFMIDPLGRRYRDGGAHGYGLPVKVLEAAIDRLAPGGSLVMFTGTGIVDGEDRLRGEIEKRLEGASFTWSYAEVDPDVYGEELDTPAYEDAERIALAVVTVERPIG</sequence>
<dbReference type="EMBL" id="JAHBAY010000015">
    <property type="protein sequence ID" value="MBT0773182.1"/>
    <property type="molecule type" value="Genomic_DNA"/>
</dbReference>
<evidence type="ECO:0000313" key="3">
    <source>
        <dbReference type="Proteomes" id="UP001197247"/>
    </source>
</evidence>
<dbReference type="InterPro" id="IPR029063">
    <property type="entry name" value="SAM-dependent_MTases_sf"/>
</dbReference>
<feature type="domain" description="Methyltransferase small" evidence="1">
    <location>
        <begin position="107"/>
        <end position="245"/>
    </location>
</feature>
<dbReference type="CDD" id="cd02440">
    <property type="entry name" value="AdoMet_MTases"/>
    <property type="match status" value="1"/>
</dbReference>
<organism evidence="2 3">
    <name type="scientific">Kineosporia corallincola</name>
    <dbReference type="NCBI Taxonomy" id="2835133"/>
    <lineage>
        <taxon>Bacteria</taxon>
        <taxon>Bacillati</taxon>
        <taxon>Actinomycetota</taxon>
        <taxon>Actinomycetes</taxon>
        <taxon>Kineosporiales</taxon>
        <taxon>Kineosporiaceae</taxon>
        <taxon>Kineosporia</taxon>
    </lineage>
</organism>
<name>A0ABS5TPZ3_9ACTN</name>